<gene>
    <name evidence="10" type="ORF">MSYG_4360</name>
</gene>
<evidence type="ECO:0000256" key="3">
    <source>
        <dbReference type="ARBA" id="ARBA00022574"/>
    </source>
</evidence>
<evidence type="ECO:0000256" key="8">
    <source>
        <dbReference type="RuleBase" id="RU365004"/>
    </source>
</evidence>
<sequence>MDYESERRKNIEENERLLKELGIDQGGSSFLGTSAPKRPTAHAERARRKRSLTEDLSKQALPQRSSARLKGIKLDTENEISQAVSSNSGSPKDSSHTVRHGDLSLEELAADTLDEDEKRKLKESLNIKFEDDVTLQTPKTELENLLRTMRLRSYTRVAQKRIYSMIYHPTLEKDLVFTGDQAGNLGVWDATAEPEESQSQEGDILTGNAFSLQMHGAAIGCLRMDPISPERVYTSSYDSTLRVFSLSKHISMEVWRAPSTVQLGEFDILCSSSSASEMETPGSCHLDGRSLWLADHMGGLIHIDVRSASSEYHRWQVSDKKVGGLSVNPSVPHCIATASNDRSVRLFDTRMFGRSREVSIPMNRLSDDDFEELNTLYASSQLGSMKREMACTSVSFSPKGDYLASVCYDDTVSVWDLHDKTLCRMSQPAVKEGPPSNTLDHWLKTKSRPQESLGETHTFHHNNQTGKWVTLFRACWNRNPSLEPHFSMGSMSRHTEIYGKDGRCMVRLYDPDWITAVPAVTAMHPILPARIATGNGSGRCAFWST</sequence>
<dbReference type="InterPro" id="IPR050853">
    <property type="entry name" value="WD_repeat_DNA-damage-binding"/>
</dbReference>
<organism evidence="10 11">
    <name type="scientific">Malassezia sympodialis (strain ATCC 42132)</name>
    <name type="common">Atopic eczema-associated yeast</name>
    <dbReference type="NCBI Taxonomy" id="1230383"/>
    <lineage>
        <taxon>Eukaryota</taxon>
        <taxon>Fungi</taxon>
        <taxon>Dikarya</taxon>
        <taxon>Basidiomycota</taxon>
        <taxon>Ustilaginomycotina</taxon>
        <taxon>Malasseziomycetes</taxon>
        <taxon>Malasseziales</taxon>
        <taxon>Malasseziaceae</taxon>
        <taxon>Malassezia</taxon>
    </lineage>
</organism>
<keyword evidence="5 8" id="KW-0227">DNA damage</keyword>
<dbReference type="OMA" id="DPNTLYW"/>
<dbReference type="PANTHER" id="PTHR14773:SF0">
    <property type="entry name" value="WD REPEAT-CONTAINING PROTEIN 76"/>
    <property type="match status" value="1"/>
</dbReference>
<dbReference type="Pfam" id="PF00400">
    <property type="entry name" value="WD40"/>
    <property type="match status" value="1"/>
</dbReference>
<evidence type="ECO:0000256" key="7">
    <source>
        <dbReference type="PROSITE-ProRule" id="PRU00221"/>
    </source>
</evidence>
<dbReference type="GO" id="GO:0005634">
    <property type="term" value="C:nucleus"/>
    <property type="evidence" value="ECO:0007669"/>
    <property type="project" value="TreeGrafter"/>
</dbReference>
<feature type="compositionally biased region" description="Basic and acidic residues" evidence="9">
    <location>
        <begin position="93"/>
        <end position="103"/>
    </location>
</feature>
<dbReference type="SMART" id="SM00320">
    <property type="entry name" value="WD40"/>
    <property type="match status" value="4"/>
</dbReference>
<dbReference type="VEuPathDB" id="FungiDB:MSYG_4360"/>
<evidence type="ECO:0000313" key="10">
    <source>
        <dbReference type="EMBL" id="SHO80005.1"/>
    </source>
</evidence>
<dbReference type="Gene3D" id="2.130.10.10">
    <property type="entry name" value="YVTN repeat-like/Quinoprotein amine dehydrogenase"/>
    <property type="match status" value="1"/>
</dbReference>
<accession>A0A1M8ABY7</accession>
<dbReference type="Proteomes" id="UP000186303">
    <property type="component" value="Chromosome 8"/>
</dbReference>
<keyword evidence="4" id="KW-0677">Repeat</keyword>
<dbReference type="GO" id="GO:0006974">
    <property type="term" value="P:DNA damage response"/>
    <property type="evidence" value="ECO:0007669"/>
    <property type="project" value="UniProtKB-KW"/>
</dbReference>
<dbReference type="STRING" id="1230383.A0A1M8ABY7"/>
<dbReference type="InterPro" id="IPR036322">
    <property type="entry name" value="WD40_repeat_dom_sf"/>
</dbReference>
<dbReference type="PROSITE" id="PS50082">
    <property type="entry name" value="WD_REPEATS_2"/>
    <property type="match status" value="1"/>
</dbReference>
<dbReference type="GO" id="GO:0003677">
    <property type="term" value="F:DNA binding"/>
    <property type="evidence" value="ECO:0007669"/>
    <property type="project" value="UniProtKB-UniRule"/>
</dbReference>
<dbReference type="InterPro" id="IPR015943">
    <property type="entry name" value="WD40/YVTN_repeat-like_dom_sf"/>
</dbReference>
<dbReference type="SUPFAM" id="SSF50978">
    <property type="entry name" value="WD40 repeat-like"/>
    <property type="match status" value="1"/>
</dbReference>
<dbReference type="PROSITE" id="PS00678">
    <property type="entry name" value="WD_REPEATS_1"/>
    <property type="match status" value="1"/>
</dbReference>
<name>A0A1M8ABY7_MALS4</name>
<feature type="compositionally biased region" description="Polar residues" evidence="9">
    <location>
        <begin position="79"/>
        <end position="92"/>
    </location>
</feature>
<dbReference type="PANTHER" id="PTHR14773">
    <property type="entry name" value="WD REPEAT-CONTAINING PROTEIN 76"/>
    <property type="match status" value="1"/>
</dbReference>
<keyword evidence="3 7" id="KW-0853">WD repeat</keyword>
<proteinExistence type="inferred from homology"/>
<dbReference type="OrthoDB" id="9890280at2759"/>
<keyword evidence="6 8" id="KW-0238">DNA-binding</keyword>
<dbReference type="EMBL" id="LT671828">
    <property type="protein sequence ID" value="SHO80005.1"/>
    <property type="molecule type" value="Genomic_DNA"/>
</dbReference>
<evidence type="ECO:0000256" key="1">
    <source>
        <dbReference type="ARBA" id="ARBA00005434"/>
    </source>
</evidence>
<feature type="region of interest" description="Disordered" evidence="9">
    <location>
        <begin position="20"/>
        <end position="103"/>
    </location>
</feature>
<evidence type="ECO:0000256" key="6">
    <source>
        <dbReference type="ARBA" id="ARBA00023125"/>
    </source>
</evidence>
<keyword evidence="11" id="KW-1185">Reference proteome</keyword>
<protein>
    <recommendedName>
        <fullName evidence="2 8">DNA damage-binding protein CMR1</fullName>
    </recommendedName>
</protein>
<comment type="similarity">
    <text evidence="1 8">Belongs to the WD repeat DDB2/WDR76 family.</text>
</comment>
<dbReference type="AlphaFoldDB" id="A0A1M8ABY7"/>
<dbReference type="InterPro" id="IPR019775">
    <property type="entry name" value="WD40_repeat_CS"/>
</dbReference>
<reference evidence="11" key="1">
    <citation type="journal article" date="2017" name="Nucleic Acids Res.">
        <title>Proteogenomics produces comprehensive and highly accurate protein-coding gene annotation in a complete genome assembly of Malassezia sympodialis.</title>
        <authorList>
            <person name="Zhu Y."/>
            <person name="Engstroem P.G."/>
            <person name="Tellgren-Roth C."/>
            <person name="Baudo C.D."/>
            <person name="Kennell J.C."/>
            <person name="Sun S."/>
            <person name="Billmyre R.B."/>
            <person name="Schroeder M.S."/>
            <person name="Andersson A."/>
            <person name="Holm T."/>
            <person name="Sigurgeirsson B."/>
            <person name="Wu G."/>
            <person name="Sankaranarayanan S.R."/>
            <person name="Siddharthan R."/>
            <person name="Sanyal K."/>
            <person name="Lundeberg J."/>
            <person name="Nystedt B."/>
            <person name="Boekhout T."/>
            <person name="Dawson T.L. Jr."/>
            <person name="Heitman J."/>
            <person name="Scheynius A."/>
            <person name="Lehtioe J."/>
        </authorList>
    </citation>
    <scope>NUCLEOTIDE SEQUENCE [LARGE SCALE GENOMIC DNA]</scope>
    <source>
        <strain evidence="11">ATCC 42132</strain>
    </source>
</reference>
<evidence type="ECO:0000313" key="11">
    <source>
        <dbReference type="Proteomes" id="UP000186303"/>
    </source>
</evidence>
<evidence type="ECO:0000256" key="2">
    <source>
        <dbReference type="ARBA" id="ARBA00021132"/>
    </source>
</evidence>
<comment type="function">
    <text evidence="8">DNA-binding protein that binds to both single- and double-stranded DNA. Binds preferentially to UV-damaged DNA. May be involved in DNA-metabolic processes.</text>
</comment>
<dbReference type="InterPro" id="IPR001680">
    <property type="entry name" value="WD40_rpt"/>
</dbReference>
<evidence type="ECO:0000256" key="5">
    <source>
        <dbReference type="ARBA" id="ARBA00022763"/>
    </source>
</evidence>
<evidence type="ECO:0000256" key="9">
    <source>
        <dbReference type="SAM" id="MobiDB-lite"/>
    </source>
</evidence>
<dbReference type="GO" id="GO:2000001">
    <property type="term" value="P:regulation of DNA damage checkpoint"/>
    <property type="evidence" value="ECO:0007669"/>
    <property type="project" value="TreeGrafter"/>
</dbReference>
<evidence type="ECO:0000256" key="4">
    <source>
        <dbReference type="ARBA" id="ARBA00022737"/>
    </source>
</evidence>
<feature type="repeat" description="WD" evidence="7">
    <location>
        <begin position="392"/>
        <end position="417"/>
    </location>
</feature>